<accession>A0A061RPY4</accession>
<evidence type="ECO:0000313" key="1">
    <source>
        <dbReference type="EMBL" id="JAC72844.1"/>
    </source>
</evidence>
<sequence length="174" mass="18315">MYLCRGQRLCLTSRSVSVLNHGSGTRKGSTKLARGPAHSRRGTLVSTFLIGSNLVSDTARFFQASARENGIVADVPLLRLKLPDTAAGRDYPVVQIKIKGEGPFNFLVDTGLTAELITPHLQQVLNLHGTSSLAGLGAGGSVKPGELVEIIGASLWPGNAHGLDDSGLFSTRTP</sequence>
<organism evidence="1">
    <name type="scientific">Tetraselmis sp. GSL018</name>
    <dbReference type="NCBI Taxonomy" id="582737"/>
    <lineage>
        <taxon>Eukaryota</taxon>
        <taxon>Viridiplantae</taxon>
        <taxon>Chlorophyta</taxon>
        <taxon>core chlorophytes</taxon>
        <taxon>Chlorodendrophyceae</taxon>
        <taxon>Chlorodendrales</taxon>
        <taxon>Chlorodendraceae</taxon>
        <taxon>Tetraselmis</taxon>
    </lineage>
</organism>
<proteinExistence type="predicted"/>
<gene>
    <name evidence="1" type="ORF">TSPGSL018_30362</name>
</gene>
<evidence type="ECO:0008006" key="2">
    <source>
        <dbReference type="Google" id="ProtNLM"/>
    </source>
</evidence>
<reference evidence="1" key="1">
    <citation type="submission" date="2014-05" db="EMBL/GenBank/DDBJ databases">
        <title>The transcriptome of the halophilic microalga Tetraselmis sp. GSL018 isolated from the Great Salt Lake, Utah.</title>
        <authorList>
            <person name="Jinkerson R.E."/>
            <person name="D'Adamo S."/>
            <person name="Posewitz M.C."/>
        </authorList>
    </citation>
    <scope>NUCLEOTIDE SEQUENCE</scope>
    <source>
        <strain evidence="1">GSL018</strain>
    </source>
</reference>
<protein>
    <recommendedName>
        <fullName evidence="2">Peptidase A2 domain-containing protein</fullName>
    </recommendedName>
</protein>
<dbReference type="AlphaFoldDB" id="A0A061RPY4"/>
<name>A0A061RPY4_9CHLO</name>
<dbReference type="Pfam" id="PF13650">
    <property type="entry name" value="Asp_protease_2"/>
    <property type="match status" value="1"/>
</dbReference>
<dbReference type="EMBL" id="GBEZ01013111">
    <property type="protein sequence ID" value="JAC72844.1"/>
    <property type="molecule type" value="Transcribed_RNA"/>
</dbReference>